<evidence type="ECO:0000313" key="2">
    <source>
        <dbReference type="EMBL" id="CCJ32666.1"/>
    </source>
</evidence>
<sequence>MKIFYVINRLSIFYILLYSLSFIFYGLIYSINPLIRYTILIILSAIVLVFSFKEELSYYYFLDKFQIEIKIILGLFGFFLIFFQISFLNKISGILFVYLVSSIILSRSLRIEETLSDNAERLNKKINYIILLTSVIISIEKLRQALLRFFILIYDKTIEVFFYLFSWFFIIVAKLFEKLFKGLRIKVGSNGQEGILQIKDVKRIIENKENKNLFVFYKSMSIIFQILIILLFIYLIYKIFLRYYNSSKEYAKFKEEREFIRDNLSINKIFKRIARPTNKIRLYYQKYLIYINKFKQLKPSDTTLSIKQMADSFIAPDINEFIRHIYVKERYGEKILSPADKDKFIKTIKNIKKHVI</sequence>
<feature type="transmembrane region" description="Helical" evidence="1">
    <location>
        <begin position="34"/>
        <end position="53"/>
    </location>
</feature>
<dbReference type="Proteomes" id="UP000007652">
    <property type="component" value="Unassembled WGS sequence"/>
</dbReference>
<evidence type="ECO:0000313" key="3">
    <source>
        <dbReference type="Proteomes" id="UP000007652"/>
    </source>
</evidence>
<keyword evidence="1" id="KW-0472">Membrane</keyword>
<feature type="transmembrane region" description="Helical" evidence="1">
    <location>
        <begin position="160"/>
        <end position="176"/>
    </location>
</feature>
<proteinExistence type="predicted"/>
<dbReference type="EMBL" id="CAKP01000024">
    <property type="protein sequence ID" value="CCJ32666.1"/>
    <property type="molecule type" value="Genomic_DNA"/>
</dbReference>
<feature type="transmembrane region" description="Helical" evidence="1">
    <location>
        <begin position="12"/>
        <end position="28"/>
    </location>
</feature>
<reference evidence="2 3" key="1">
    <citation type="journal article" date="2011" name="J. Bacteriol.">
        <title>Draft genome sequence of Caloramator australicus strain RC3T, a thermoanaerobe from the Great Artesian Basin of Australia.</title>
        <authorList>
            <person name="Ogg C.D."/>
            <person name="Patel B.K.C."/>
        </authorList>
    </citation>
    <scope>NUCLEOTIDE SEQUENCE [LARGE SCALE GENOMIC DNA]</scope>
    <source>
        <strain evidence="2 3">RC3</strain>
    </source>
</reference>
<comment type="caution">
    <text evidence="2">The sequence shown here is derived from an EMBL/GenBank/DDBJ whole genome shotgun (WGS) entry which is preliminary data.</text>
</comment>
<organism evidence="2 3">
    <name type="scientific">Caloramator australicus RC3</name>
    <dbReference type="NCBI Taxonomy" id="857293"/>
    <lineage>
        <taxon>Bacteria</taxon>
        <taxon>Bacillati</taxon>
        <taxon>Bacillota</taxon>
        <taxon>Clostridia</taxon>
        <taxon>Eubacteriales</taxon>
        <taxon>Clostridiaceae</taxon>
        <taxon>Caloramator</taxon>
    </lineage>
</organism>
<keyword evidence="1" id="KW-1133">Transmembrane helix</keyword>
<dbReference type="RefSeq" id="WP_008907945.1">
    <property type="nucleotide sequence ID" value="NZ_CAKP01000024.1"/>
</dbReference>
<evidence type="ECO:0000256" key="1">
    <source>
        <dbReference type="SAM" id="Phobius"/>
    </source>
</evidence>
<accession>I7J4J7</accession>
<dbReference type="STRING" id="857293.CAAU_0582"/>
<name>I7J4J7_9CLOT</name>
<dbReference type="OrthoDB" id="402043at186801"/>
<keyword evidence="3" id="KW-1185">Reference proteome</keyword>
<protein>
    <recommendedName>
        <fullName evidence="4">DUF4129 domain-containing protein</fullName>
    </recommendedName>
</protein>
<gene>
    <name evidence="2" type="ORF">CAAU_0582</name>
</gene>
<feature type="transmembrane region" description="Helical" evidence="1">
    <location>
        <begin position="91"/>
        <end position="109"/>
    </location>
</feature>
<feature type="transmembrane region" description="Helical" evidence="1">
    <location>
        <begin position="65"/>
        <end position="85"/>
    </location>
</feature>
<dbReference type="AlphaFoldDB" id="I7J4J7"/>
<keyword evidence="1" id="KW-0812">Transmembrane</keyword>
<feature type="transmembrane region" description="Helical" evidence="1">
    <location>
        <begin position="213"/>
        <end position="237"/>
    </location>
</feature>
<evidence type="ECO:0008006" key="4">
    <source>
        <dbReference type="Google" id="ProtNLM"/>
    </source>
</evidence>